<keyword evidence="7" id="KW-1133">Transmembrane helix</keyword>
<keyword evidence="6" id="KW-0170">Cobalt</keyword>
<organism evidence="10 11">
    <name type="scientific">Saccharopolyspora phatthalungensis</name>
    <dbReference type="NCBI Taxonomy" id="664693"/>
    <lineage>
        <taxon>Bacteria</taxon>
        <taxon>Bacillati</taxon>
        <taxon>Actinomycetota</taxon>
        <taxon>Actinomycetes</taxon>
        <taxon>Pseudonocardiales</taxon>
        <taxon>Pseudonocardiaceae</taxon>
        <taxon>Saccharopolyspora</taxon>
    </lineage>
</organism>
<dbReference type="GO" id="GO:0009073">
    <property type="term" value="P:aromatic amino acid family biosynthetic process"/>
    <property type="evidence" value="ECO:0007669"/>
    <property type="project" value="InterPro"/>
</dbReference>
<keyword evidence="3" id="KW-0479">Metal-binding</keyword>
<dbReference type="GO" id="GO:0046872">
    <property type="term" value="F:metal ion binding"/>
    <property type="evidence" value="ECO:0007669"/>
    <property type="project" value="UniProtKB-KW"/>
</dbReference>
<protein>
    <submittedName>
        <fullName evidence="10">3-dehydroquinate synthase/2-deoxy-scyllo-inosose synthase</fullName>
        <ecNumber evidence="10">4.2.3.124</ecNumber>
        <ecNumber evidence="10">4.2.3.4</ecNumber>
    </submittedName>
</protein>
<name>A0A840QFG0_9PSEU</name>
<dbReference type="Pfam" id="PF24621">
    <property type="entry name" value="DHQS_C"/>
    <property type="match status" value="1"/>
</dbReference>
<evidence type="ECO:0000256" key="7">
    <source>
        <dbReference type="SAM" id="Phobius"/>
    </source>
</evidence>
<keyword evidence="5 10" id="KW-0456">Lyase</keyword>
<keyword evidence="7" id="KW-0812">Transmembrane</keyword>
<evidence type="ECO:0000259" key="9">
    <source>
        <dbReference type="Pfam" id="PF24621"/>
    </source>
</evidence>
<dbReference type="Gene3D" id="3.40.50.1970">
    <property type="match status" value="1"/>
</dbReference>
<dbReference type="InterPro" id="IPR050071">
    <property type="entry name" value="Dehydroquinate_synthase"/>
</dbReference>
<evidence type="ECO:0000256" key="5">
    <source>
        <dbReference type="ARBA" id="ARBA00023239"/>
    </source>
</evidence>
<gene>
    <name evidence="10" type="ORF">BJ970_006406</name>
</gene>
<keyword evidence="7" id="KW-0472">Membrane</keyword>
<dbReference type="SUPFAM" id="SSF56796">
    <property type="entry name" value="Dehydroquinate synthase-like"/>
    <property type="match status" value="1"/>
</dbReference>
<feature type="domain" description="3-dehydroquinate synthase C-terminal" evidence="9">
    <location>
        <begin position="181"/>
        <end position="323"/>
    </location>
</feature>
<dbReference type="Gene3D" id="1.20.1090.10">
    <property type="entry name" value="Dehydroquinate synthase-like - alpha domain"/>
    <property type="match status" value="1"/>
</dbReference>
<accession>A0A840QFG0</accession>
<comment type="caution">
    <text evidence="10">The sequence shown here is derived from an EMBL/GenBank/DDBJ whole genome shotgun (WGS) entry which is preliminary data.</text>
</comment>
<evidence type="ECO:0000256" key="4">
    <source>
        <dbReference type="ARBA" id="ARBA00023027"/>
    </source>
</evidence>
<evidence type="ECO:0000256" key="3">
    <source>
        <dbReference type="ARBA" id="ARBA00022723"/>
    </source>
</evidence>
<feature type="domain" description="3-dehydroquinate synthase N-terminal" evidence="8">
    <location>
        <begin position="70"/>
        <end position="179"/>
    </location>
</feature>
<dbReference type="Pfam" id="PF01761">
    <property type="entry name" value="DHQ_synthase"/>
    <property type="match status" value="1"/>
</dbReference>
<dbReference type="EMBL" id="JACHIW010000002">
    <property type="protein sequence ID" value="MBB5158807.1"/>
    <property type="molecule type" value="Genomic_DNA"/>
</dbReference>
<evidence type="ECO:0000313" key="10">
    <source>
        <dbReference type="EMBL" id="MBB5158807.1"/>
    </source>
</evidence>
<dbReference type="CDD" id="cd08197">
    <property type="entry name" value="DOIS"/>
    <property type="match status" value="1"/>
</dbReference>
<dbReference type="PIRSF" id="PIRSF001455">
    <property type="entry name" value="DHQ_synth"/>
    <property type="match status" value="1"/>
</dbReference>
<dbReference type="InterPro" id="IPR030960">
    <property type="entry name" value="DHQS/DOIS_N"/>
</dbReference>
<dbReference type="PANTHER" id="PTHR43622:SF1">
    <property type="entry name" value="3-DEHYDROQUINATE SYNTHASE"/>
    <property type="match status" value="1"/>
</dbReference>
<dbReference type="InterPro" id="IPR030963">
    <property type="entry name" value="DHQ_synth_fam"/>
</dbReference>
<dbReference type="Proteomes" id="UP000584374">
    <property type="component" value="Unassembled WGS sequence"/>
</dbReference>
<dbReference type="InterPro" id="IPR056179">
    <property type="entry name" value="DHQS_C"/>
</dbReference>
<dbReference type="EC" id="4.2.3.4" evidence="10"/>
<dbReference type="GO" id="GO:0003856">
    <property type="term" value="F:3-dehydroquinate synthase activity"/>
    <property type="evidence" value="ECO:0007669"/>
    <property type="project" value="UniProtKB-EC"/>
</dbReference>
<evidence type="ECO:0000313" key="11">
    <source>
        <dbReference type="Proteomes" id="UP000584374"/>
    </source>
</evidence>
<dbReference type="PANTHER" id="PTHR43622">
    <property type="entry name" value="3-DEHYDROQUINATE SYNTHASE"/>
    <property type="match status" value="1"/>
</dbReference>
<comment type="cofactor">
    <cofactor evidence="1">
        <name>NAD(+)</name>
        <dbReference type="ChEBI" id="CHEBI:57540"/>
    </cofactor>
</comment>
<comment type="cofactor">
    <cofactor evidence="2">
        <name>Co(2+)</name>
        <dbReference type="ChEBI" id="CHEBI:48828"/>
    </cofactor>
</comment>
<evidence type="ECO:0000256" key="2">
    <source>
        <dbReference type="ARBA" id="ARBA00001941"/>
    </source>
</evidence>
<evidence type="ECO:0000256" key="6">
    <source>
        <dbReference type="ARBA" id="ARBA00023285"/>
    </source>
</evidence>
<feature type="transmembrane region" description="Helical" evidence="7">
    <location>
        <begin position="98"/>
        <end position="119"/>
    </location>
</feature>
<sequence>MQVTTISLGDVDYPFRLGTDCMDRIIEHIAALLPSRVLLMADTTVTELYGHDLAARLDRAAAPTHLLTHPCGEAGKNLTTLTALAEQALRYGLDRRSVVVALGGGVTGNMAGLLAALMFRGLRLVQVPTTVVAMLDSVLSLKQTVNAGVGKNLIGTFYAPVEVLADTALLRTLPAREVRSGAAEVVKNALAIRPAMIDYLADNLRPDGRYPDEVMAWLIGESIAAKAQVTVADKFERGTGLVLEYGHTIGHAIEHAAAGTVAHGAGVALGMLAAAGISRDLGGAGDDLVDLHHDLIGRIGVPTTITSDVDIANVKRWLRFDNKRGYLSLAADTCAMVLLSAPGKPLWTEGHPLTEVPVGLADAAVDGIASRTATPASAAGV</sequence>
<dbReference type="EC" id="4.2.3.124" evidence="10"/>
<proteinExistence type="predicted"/>
<keyword evidence="4" id="KW-0520">NAD</keyword>
<evidence type="ECO:0000256" key="1">
    <source>
        <dbReference type="ARBA" id="ARBA00001911"/>
    </source>
</evidence>
<dbReference type="RefSeq" id="WP_184730800.1">
    <property type="nucleotide sequence ID" value="NZ_JACHIW010000002.1"/>
</dbReference>
<evidence type="ECO:0000259" key="8">
    <source>
        <dbReference type="Pfam" id="PF01761"/>
    </source>
</evidence>
<keyword evidence="11" id="KW-1185">Reference proteome</keyword>
<reference evidence="10 11" key="1">
    <citation type="submission" date="2020-08" db="EMBL/GenBank/DDBJ databases">
        <title>Sequencing the genomes of 1000 actinobacteria strains.</title>
        <authorList>
            <person name="Klenk H.-P."/>
        </authorList>
    </citation>
    <scope>NUCLEOTIDE SEQUENCE [LARGE SCALE GENOMIC DNA]</scope>
    <source>
        <strain evidence="10 11">DSM 45584</strain>
    </source>
</reference>
<dbReference type="AlphaFoldDB" id="A0A840QFG0"/>